<dbReference type="PANTHER" id="PTHR43792">
    <property type="entry name" value="GNAT FAMILY, PUTATIVE (AFU_ORTHOLOGUE AFUA_3G00765)-RELATED-RELATED"/>
    <property type="match status" value="1"/>
</dbReference>
<name>N9VMD6_9GAMM</name>
<dbReference type="PANTHER" id="PTHR43792:SF1">
    <property type="entry name" value="N-ACETYLTRANSFERASE DOMAIN-CONTAINING PROTEIN"/>
    <property type="match status" value="1"/>
</dbReference>
<dbReference type="Gene3D" id="3.40.630.30">
    <property type="match status" value="1"/>
</dbReference>
<organism evidence="2 3">
    <name type="scientific">Aeromonas diversa CDC 2478-85</name>
    <dbReference type="NCBI Taxonomy" id="1268237"/>
    <lineage>
        <taxon>Bacteria</taxon>
        <taxon>Pseudomonadati</taxon>
        <taxon>Pseudomonadota</taxon>
        <taxon>Gammaproteobacteria</taxon>
        <taxon>Aeromonadales</taxon>
        <taxon>Aeromonadaceae</taxon>
        <taxon>Aeromonas</taxon>
    </lineage>
</organism>
<proteinExistence type="predicted"/>
<dbReference type="Proteomes" id="UP000023775">
    <property type="component" value="Unassembled WGS sequence"/>
</dbReference>
<dbReference type="OrthoDB" id="9801656at2"/>
<dbReference type="InterPro" id="IPR000182">
    <property type="entry name" value="GNAT_dom"/>
</dbReference>
<reference evidence="2 3" key="1">
    <citation type="journal article" date="2013" name="Genome Announc.">
        <title>Draft Genome Sequence of the Aeromonas diversa Type Strain.</title>
        <authorList>
            <person name="Farfan M."/>
            <person name="Spataro N."/>
            <person name="Sanglas A."/>
            <person name="Albarral V."/>
            <person name="Loren J.G."/>
            <person name="Bosch E."/>
            <person name="Fuste M.C."/>
        </authorList>
    </citation>
    <scope>NUCLEOTIDE SEQUENCE [LARGE SCALE GENOMIC DNA]</scope>
    <source>
        <strain evidence="2 3">2478-85</strain>
    </source>
</reference>
<dbReference type="Pfam" id="PF13302">
    <property type="entry name" value="Acetyltransf_3"/>
    <property type="match status" value="1"/>
</dbReference>
<dbReference type="eggNOG" id="COG1670">
    <property type="taxonomic scope" value="Bacteria"/>
</dbReference>
<evidence type="ECO:0000313" key="2">
    <source>
        <dbReference type="EMBL" id="ENY72718.1"/>
    </source>
</evidence>
<dbReference type="AlphaFoldDB" id="N9VMD6"/>
<dbReference type="PATRIC" id="fig|1268237.3.peg.1272"/>
<dbReference type="PROSITE" id="PS51186">
    <property type="entry name" value="GNAT"/>
    <property type="match status" value="1"/>
</dbReference>
<protein>
    <submittedName>
        <fullName evidence="2">Putative N-acetyltransferase</fullName>
    </submittedName>
</protein>
<keyword evidence="2" id="KW-0808">Transferase</keyword>
<evidence type="ECO:0000259" key="1">
    <source>
        <dbReference type="PROSITE" id="PS51186"/>
    </source>
</evidence>
<gene>
    <name evidence="2" type="ORF">G114_06462</name>
</gene>
<evidence type="ECO:0000313" key="3">
    <source>
        <dbReference type="Proteomes" id="UP000023775"/>
    </source>
</evidence>
<keyword evidence="3" id="KW-1185">Reference proteome</keyword>
<feature type="domain" description="N-acetyltransferase" evidence="1">
    <location>
        <begin position="5"/>
        <end position="168"/>
    </location>
</feature>
<comment type="caution">
    <text evidence="2">The sequence shown here is derived from an EMBL/GenBank/DDBJ whole genome shotgun (WGS) entry which is preliminary data.</text>
</comment>
<dbReference type="EMBL" id="APVG01000012">
    <property type="protein sequence ID" value="ENY72718.1"/>
    <property type="molecule type" value="Genomic_DNA"/>
</dbReference>
<sequence>MTLTLRYEPLQSHHLKALAEVLMSPAVYQHIGGEVPPLHQFTLGLERAIAGPPAHCQDQRWLNYLVRSESGAILGRLEATIHHQIAEVAFLLSPDYWGRGIGTRALTWLHDEIYRVSGVREYWATTVHDNLRCQHLLTRCGYQGCAVPTHPLLSYDEGDLVFRYIMAV</sequence>
<accession>N9VMD6</accession>
<dbReference type="SUPFAM" id="SSF55729">
    <property type="entry name" value="Acyl-CoA N-acyltransferases (Nat)"/>
    <property type="match status" value="1"/>
</dbReference>
<dbReference type="InterPro" id="IPR051531">
    <property type="entry name" value="N-acetyltransferase"/>
</dbReference>
<dbReference type="GO" id="GO:0016747">
    <property type="term" value="F:acyltransferase activity, transferring groups other than amino-acyl groups"/>
    <property type="evidence" value="ECO:0007669"/>
    <property type="project" value="InterPro"/>
</dbReference>
<dbReference type="RefSeq" id="WP_005350213.1">
    <property type="nucleotide sequence ID" value="NZ_APVG01000012.1"/>
</dbReference>
<dbReference type="InterPro" id="IPR016181">
    <property type="entry name" value="Acyl_CoA_acyltransferase"/>
</dbReference>